<dbReference type="OrthoDB" id="9789634at2"/>
<keyword evidence="3" id="KW-1185">Reference proteome</keyword>
<accession>A0A2S0N591</accession>
<sequence length="353" mass="40751">MPTLDFERERARFLDFHAEHEPQWRTEAAAYTGQLQRILSSTVPGCKLEWRVKDAKEALRKFSRKYRASLEESGAPYEIRHYVTDLIGLRVVCLYEDELEKVASIVRQHFDVIEMTDKVSAVEGTESSFGYKGLHLDLRPAAPDGAETSTGTAFELQIRTVIQDSWSVLDHKIKYKKAIPGPLARRINVLAALFELADREFRQIRDETELEIRQAPDESEVELDAFETAPRTGRDVASNQLNAFTFLKIATHFFKEFEFEPHKVEGFVVDIHVWAPDITRARFNHLIRHHIGTVKRYRQFLEDQQPGGSFNPYTVMRHCLYLGDRVVFAPALRKVARTSFDAWLQTNAPREKS</sequence>
<dbReference type="Proteomes" id="UP000239326">
    <property type="component" value="Chromosome"/>
</dbReference>
<evidence type="ECO:0000313" key="2">
    <source>
        <dbReference type="EMBL" id="AVO43319.1"/>
    </source>
</evidence>
<feature type="domain" description="RelA/SpoT" evidence="1">
    <location>
        <begin position="50"/>
        <end position="181"/>
    </location>
</feature>
<organism evidence="2 3">
    <name type="scientific">Simplicispira suum</name>
    <dbReference type="NCBI Taxonomy" id="2109915"/>
    <lineage>
        <taxon>Bacteria</taxon>
        <taxon>Pseudomonadati</taxon>
        <taxon>Pseudomonadota</taxon>
        <taxon>Betaproteobacteria</taxon>
        <taxon>Burkholderiales</taxon>
        <taxon>Comamonadaceae</taxon>
        <taxon>Simplicispira</taxon>
    </lineage>
</organism>
<dbReference type="Gene3D" id="1.10.287.860">
    <property type="entry name" value="Nucleotidyltransferase"/>
    <property type="match status" value="1"/>
</dbReference>
<dbReference type="PANTHER" id="PTHR41773">
    <property type="entry name" value="GTP PYROPHOSPHATASE-RELATED"/>
    <property type="match status" value="1"/>
</dbReference>
<protein>
    <submittedName>
        <fullName evidence="2">(P)ppGpp synthetase</fullName>
    </submittedName>
</protein>
<dbReference type="GO" id="GO:0015969">
    <property type="term" value="P:guanosine tetraphosphate metabolic process"/>
    <property type="evidence" value="ECO:0007669"/>
    <property type="project" value="InterPro"/>
</dbReference>
<evidence type="ECO:0000259" key="1">
    <source>
        <dbReference type="SMART" id="SM00954"/>
    </source>
</evidence>
<dbReference type="SUPFAM" id="SSF81301">
    <property type="entry name" value="Nucleotidyltransferase"/>
    <property type="match status" value="1"/>
</dbReference>
<reference evidence="2 3" key="1">
    <citation type="submission" date="2018-03" db="EMBL/GenBank/DDBJ databases">
        <title>Genome sequencing of Simplicispira sp.</title>
        <authorList>
            <person name="Kim S.-J."/>
            <person name="Heo J."/>
            <person name="Kwon S.-W."/>
        </authorList>
    </citation>
    <scope>NUCLEOTIDE SEQUENCE [LARGE SCALE GENOMIC DNA]</scope>
    <source>
        <strain evidence="2 3">SC1-8</strain>
    </source>
</reference>
<gene>
    <name evidence="2" type="ORF">C6571_16165</name>
</gene>
<dbReference type="InterPro" id="IPR007685">
    <property type="entry name" value="RelA_SpoT"/>
</dbReference>
<dbReference type="PANTHER" id="PTHR41773:SF1">
    <property type="entry name" value="RELA_SPOT DOMAIN-CONTAINING PROTEIN"/>
    <property type="match status" value="1"/>
</dbReference>
<dbReference type="EMBL" id="CP027669">
    <property type="protein sequence ID" value="AVO43319.1"/>
    <property type="molecule type" value="Genomic_DNA"/>
</dbReference>
<name>A0A2S0N591_9BURK</name>
<proteinExistence type="predicted"/>
<dbReference type="KEGG" id="simp:C6571_16165"/>
<evidence type="ECO:0000313" key="3">
    <source>
        <dbReference type="Proteomes" id="UP000239326"/>
    </source>
</evidence>
<dbReference type="SMART" id="SM00954">
    <property type="entry name" value="RelA_SpoT"/>
    <property type="match status" value="1"/>
</dbReference>
<dbReference type="InterPro" id="IPR043519">
    <property type="entry name" value="NT_sf"/>
</dbReference>
<dbReference type="Pfam" id="PF04607">
    <property type="entry name" value="RelA_SpoT"/>
    <property type="match status" value="1"/>
</dbReference>
<dbReference type="RefSeq" id="WP_106448292.1">
    <property type="nucleotide sequence ID" value="NZ_CP027669.1"/>
</dbReference>
<dbReference type="Gene3D" id="3.30.460.10">
    <property type="entry name" value="Beta Polymerase, domain 2"/>
    <property type="match status" value="1"/>
</dbReference>
<dbReference type="AlphaFoldDB" id="A0A2S0N591"/>
<dbReference type="CDD" id="cd05399">
    <property type="entry name" value="NT_Rel-Spo_like"/>
    <property type="match status" value="1"/>
</dbReference>